<dbReference type="SMART" id="SM00973">
    <property type="entry name" value="Sec63"/>
    <property type="match status" value="1"/>
</dbReference>
<keyword evidence="6" id="KW-0413">Isomerase</keyword>
<name>A0A7H8RAD5_TALRU</name>
<gene>
    <name evidence="14" type="ORF">TRUGW13939_10522</name>
</gene>
<dbReference type="SUPFAM" id="SSF46785">
    <property type="entry name" value="Winged helix' DNA-binding domain"/>
    <property type="match status" value="1"/>
</dbReference>
<dbReference type="InterPro" id="IPR036388">
    <property type="entry name" value="WH-like_DNA-bd_sf"/>
</dbReference>
<feature type="compositionally biased region" description="Basic residues" evidence="11">
    <location>
        <begin position="1202"/>
        <end position="1214"/>
    </location>
</feature>
<dbReference type="Pfam" id="PF02889">
    <property type="entry name" value="Sec63"/>
    <property type="match status" value="1"/>
</dbReference>
<keyword evidence="2" id="KW-0547">Nucleotide-binding</keyword>
<feature type="domain" description="Helicase C-terminal" evidence="13">
    <location>
        <begin position="416"/>
        <end position="584"/>
    </location>
</feature>
<feature type="region of interest" description="Disordered" evidence="11">
    <location>
        <begin position="992"/>
        <end position="1022"/>
    </location>
</feature>
<evidence type="ECO:0000256" key="2">
    <source>
        <dbReference type="ARBA" id="ARBA00022741"/>
    </source>
</evidence>
<dbReference type="SMART" id="SM00490">
    <property type="entry name" value="HELICc"/>
    <property type="match status" value="1"/>
</dbReference>
<dbReference type="SUPFAM" id="SSF158702">
    <property type="entry name" value="Sec63 N-terminal domain-like"/>
    <property type="match status" value="1"/>
</dbReference>
<evidence type="ECO:0000256" key="5">
    <source>
        <dbReference type="ARBA" id="ARBA00022840"/>
    </source>
</evidence>
<comment type="catalytic activity">
    <reaction evidence="10">
        <text>ATP + H2O = ADP + phosphate + H(+)</text>
        <dbReference type="Rhea" id="RHEA:13065"/>
        <dbReference type="ChEBI" id="CHEBI:15377"/>
        <dbReference type="ChEBI" id="CHEBI:15378"/>
        <dbReference type="ChEBI" id="CHEBI:30616"/>
        <dbReference type="ChEBI" id="CHEBI:43474"/>
        <dbReference type="ChEBI" id="CHEBI:456216"/>
        <dbReference type="EC" id="5.6.2.4"/>
    </reaction>
</comment>
<evidence type="ECO:0000256" key="4">
    <source>
        <dbReference type="ARBA" id="ARBA00022806"/>
    </source>
</evidence>
<dbReference type="InterPro" id="IPR027417">
    <property type="entry name" value="P-loop_NTPase"/>
</dbReference>
<comment type="catalytic activity">
    <reaction evidence="8">
        <text>Couples ATP hydrolysis with the unwinding of duplex DNA by translocating in the 3'-5' direction.</text>
        <dbReference type="EC" id="5.6.2.4"/>
    </reaction>
</comment>
<organism evidence="14 15">
    <name type="scientific">Talaromyces rugulosus</name>
    <name type="common">Penicillium rugulosum</name>
    <dbReference type="NCBI Taxonomy" id="121627"/>
    <lineage>
        <taxon>Eukaryota</taxon>
        <taxon>Fungi</taxon>
        <taxon>Dikarya</taxon>
        <taxon>Ascomycota</taxon>
        <taxon>Pezizomycotina</taxon>
        <taxon>Eurotiomycetes</taxon>
        <taxon>Eurotiomycetidae</taxon>
        <taxon>Eurotiales</taxon>
        <taxon>Trichocomaceae</taxon>
        <taxon>Talaromyces</taxon>
        <taxon>Talaromyces sect. Islandici</taxon>
    </lineage>
</organism>
<dbReference type="PROSITE" id="PS51192">
    <property type="entry name" value="HELICASE_ATP_BIND_1"/>
    <property type="match status" value="1"/>
</dbReference>
<dbReference type="Gene3D" id="3.40.50.300">
    <property type="entry name" value="P-loop containing nucleotide triphosphate hydrolases"/>
    <property type="match status" value="3"/>
</dbReference>
<dbReference type="InterPro" id="IPR052247">
    <property type="entry name" value="Meiotic_Crossover_Helicase"/>
</dbReference>
<keyword evidence="7" id="KW-0469">Meiosis</keyword>
<feature type="region of interest" description="Disordered" evidence="11">
    <location>
        <begin position="1200"/>
        <end position="1223"/>
    </location>
</feature>
<feature type="region of interest" description="Disordered" evidence="11">
    <location>
        <begin position="1044"/>
        <end position="1072"/>
    </location>
</feature>
<dbReference type="Gene3D" id="1.10.3380.10">
    <property type="entry name" value="Sec63 N-terminal domain-like domain"/>
    <property type="match status" value="1"/>
</dbReference>
<evidence type="ECO:0000256" key="1">
    <source>
        <dbReference type="ARBA" id="ARBA00010140"/>
    </source>
</evidence>
<dbReference type="EMBL" id="CP055903">
    <property type="protein sequence ID" value="QKX63352.1"/>
    <property type="molecule type" value="Genomic_DNA"/>
</dbReference>
<dbReference type="GO" id="GO:0005524">
    <property type="term" value="F:ATP binding"/>
    <property type="evidence" value="ECO:0007669"/>
    <property type="project" value="UniProtKB-KW"/>
</dbReference>
<dbReference type="RefSeq" id="XP_035349526.1">
    <property type="nucleotide sequence ID" value="XM_035493633.1"/>
</dbReference>
<dbReference type="PROSITE" id="PS51194">
    <property type="entry name" value="HELICASE_CTER"/>
    <property type="match status" value="1"/>
</dbReference>
<proteinExistence type="inferred from homology"/>
<keyword evidence="15" id="KW-1185">Reference proteome</keyword>
<keyword evidence="3" id="KW-0378">Hydrolase</keyword>
<evidence type="ECO:0000256" key="3">
    <source>
        <dbReference type="ARBA" id="ARBA00022801"/>
    </source>
</evidence>
<evidence type="ECO:0000256" key="6">
    <source>
        <dbReference type="ARBA" id="ARBA00023235"/>
    </source>
</evidence>
<feature type="domain" description="Helicase ATP-binding" evidence="12">
    <location>
        <begin position="202"/>
        <end position="376"/>
    </location>
</feature>
<comment type="similarity">
    <text evidence="1">Belongs to the helicase family. SKI2 subfamily.</text>
</comment>
<feature type="compositionally biased region" description="Polar residues" evidence="11">
    <location>
        <begin position="40"/>
        <end position="61"/>
    </location>
</feature>
<dbReference type="GeneID" id="55998001"/>
<dbReference type="GO" id="GO:0016787">
    <property type="term" value="F:hydrolase activity"/>
    <property type="evidence" value="ECO:0007669"/>
    <property type="project" value="UniProtKB-KW"/>
</dbReference>
<dbReference type="OrthoDB" id="5575at2759"/>
<dbReference type="Pfam" id="PF23445">
    <property type="entry name" value="WHD_SNRNP200"/>
    <property type="match status" value="1"/>
</dbReference>
<dbReference type="Proteomes" id="UP000509510">
    <property type="component" value="Chromosome VI"/>
</dbReference>
<dbReference type="Pfam" id="PF00270">
    <property type="entry name" value="DEAD"/>
    <property type="match status" value="1"/>
</dbReference>
<dbReference type="Gene3D" id="1.10.10.10">
    <property type="entry name" value="Winged helix-like DNA-binding domain superfamily/Winged helix DNA-binding domain"/>
    <property type="match status" value="1"/>
</dbReference>
<evidence type="ECO:0000259" key="13">
    <source>
        <dbReference type="PROSITE" id="PS51194"/>
    </source>
</evidence>
<dbReference type="FunFam" id="1.10.10.10:FF:000012">
    <property type="entry name" value="U5 small nuclear ribonucleoprotein helicase"/>
    <property type="match status" value="1"/>
</dbReference>
<keyword evidence="5" id="KW-0067">ATP-binding</keyword>
<dbReference type="Pfam" id="PF00271">
    <property type="entry name" value="Helicase_C"/>
    <property type="match status" value="1"/>
</dbReference>
<evidence type="ECO:0000259" key="12">
    <source>
        <dbReference type="PROSITE" id="PS51192"/>
    </source>
</evidence>
<evidence type="ECO:0000256" key="10">
    <source>
        <dbReference type="ARBA" id="ARBA00048988"/>
    </source>
</evidence>
<keyword evidence="4" id="KW-0347">Helicase</keyword>
<dbReference type="InterPro" id="IPR036390">
    <property type="entry name" value="WH_DNA-bd_sf"/>
</dbReference>
<dbReference type="EC" id="5.6.2.4" evidence="9"/>
<evidence type="ECO:0000256" key="7">
    <source>
        <dbReference type="ARBA" id="ARBA00023254"/>
    </source>
</evidence>
<dbReference type="SUPFAM" id="SSF52540">
    <property type="entry name" value="P-loop containing nucleoside triphosphate hydrolases"/>
    <property type="match status" value="1"/>
</dbReference>
<dbReference type="InterPro" id="IPR011545">
    <property type="entry name" value="DEAD/DEAH_box_helicase_dom"/>
</dbReference>
<dbReference type="GO" id="GO:0051321">
    <property type="term" value="P:meiotic cell cycle"/>
    <property type="evidence" value="ECO:0007669"/>
    <property type="project" value="UniProtKB-KW"/>
</dbReference>
<dbReference type="CDD" id="cd18795">
    <property type="entry name" value="SF2_C_Ski2"/>
    <property type="match status" value="1"/>
</dbReference>
<evidence type="ECO:0000313" key="15">
    <source>
        <dbReference type="Proteomes" id="UP000509510"/>
    </source>
</evidence>
<evidence type="ECO:0000256" key="11">
    <source>
        <dbReference type="SAM" id="MobiDB-lite"/>
    </source>
</evidence>
<dbReference type="InterPro" id="IPR057842">
    <property type="entry name" value="WH_MER3"/>
</dbReference>
<accession>A0A7H8RAD5</accession>
<dbReference type="PANTHER" id="PTHR47835:SF3">
    <property type="entry name" value="HELICASE FOR MEIOSIS 1"/>
    <property type="match status" value="1"/>
</dbReference>
<dbReference type="InterPro" id="IPR014001">
    <property type="entry name" value="Helicase_ATP-bd"/>
</dbReference>
<dbReference type="GO" id="GO:0043138">
    <property type="term" value="F:3'-5' DNA helicase activity"/>
    <property type="evidence" value="ECO:0007669"/>
    <property type="project" value="UniProtKB-EC"/>
</dbReference>
<dbReference type="InterPro" id="IPR004179">
    <property type="entry name" value="Sec63-dom"/>
</dbReference>
<dbReference type="KEGG" id="trg:TRUGW13939_10522"/>
<protein>
    <recommendedName>
        <fullName evidence="9">DNA 3'-5' helicase</fullName>
        <ecNumber evidence="9">5.6.2.4</ecNumber>
    </recommendedName>
</protein>
<dbReference type="FunFam" id="1.10.3380.10:FF:000012">
    <property type="entry name" value="DEAD/DEAH box DNA helicase"/>
    <property type="match status" value="1"/>
</dbReference>
<sequence>MSAEYFLSGPVRRQPLLPIDDDIPFDTFDRELLAELTEQQGFQDHGPSSSFARFPSSTQTRHAFRTPAGDHTSQFVGGLSAPITTPVVGQEPSSEDTGGLQSSPLLRYFKPNKPGTSAASRSLDSRHILTGIDDDLDLQNSPSTGKGRAYPTHVDLPHQISLSHAPPIVQGINLISTQQLPDRFRSLFPFPLLNAVQSKCFPHVYQDDCNIVVSAPTGSGKTVIMELAICRLVNNLKDGLFKVIYQAPTRSLCSERFRDWSTRFTSLGLQCAELTGDTEYSQLRAIQTASIIVTTPEKWDSMTRKWRDHSRLMQLVKLFLIDEVHVLNESRGAALEAVVSRMKSVGSNVRFLALSATIPNSEDIATWLGKSDTFQHLPAHREHFGEEFRPTKLQKFVYGYQCNGNDFAFDRFCGSKLPEIISKHSKRKPVMIFCCTRNSAIAAAKDLAKLWTNTIPPVIGAGVAFHHAGLESDDRHAVENSFLKGQISIICCTSTLAVGVNLPCYLVIIKNTVCWQDGGCKEYSDLEMMQMLGRAGRPQFDDSAVAVILTKKDRLSYYEKLVSGTEQLESCLHLNLIDHLNAEIGLGTIGDLESATKWLAGTFLFVRLRRNPTHYKLKENADRRDEDEMLRQVCEKDVKLLQECGLVTTEGSLKSTPYGDAMAKYYVKFETMKILLALPPRAKVSEILSAISQADEFREIRLKAPERPLYREINRGNGIRFPIRVDLSQHAHKVSLLIQSELGASEFPSAEQYQKHKFQLQQDKTMVFTHVNRLLRCVVDCQIHNEDGIAVRNALELSRSFAGRAWENSPLQMKQIDQIGIVAVRRLASAGITSIQELEETEAHRIDTLLSKNPPFGTKLLSRLADFPKLRVTIKMIGKASRCRRSVSVNLKVDIGFLNEKLPAFFQKRPVYVCSLVEISGGRLVDFRRMSAQKLQNGHEILFNAELTSSLQHITCYVMCDDIGGTSQYAKLNPDIPVGMFPKDSFDEGSKISDKFSMNTSRRRSNDASKSTRPSNRGDVFEDDDFADDDFLAAVEDFDRSERPSKLTFSKSLKPDLNPSSRMRQNDPFNDNDQQQSAVLVNGKYKCNHKCKDKSACKHFCCREGLDKPPKVYKKGPSAEMTPARNSQLSLIDSVRKKNSIDLIDLSQPSQPKTNILKDMIGTKSLGCEVAPSKATRMANLDLAVSQSAARKLTFEAGGSVNKKRKRKLSRNRRGSSSEYGDSDLEKFFAPSAILPQPDNQTSAERYDPAIEDTGTDSTIEGIDTDFEFVDDTKRSATYPSTPHRTLDSVPGFLIDSKDGQSPSISRTAAIHNPEFPTPTNGGGTQQTFHSNDIMEREDAVKRCKVSEAIEENLDQSWLEEFGDIVNFTGI</sequence>
<feature type="compositionally biased region" description="Polar residues" evidence="11">
    <location>
        <begin position="91"/>
        <end position="104"/>
    </location>
</feature>
<evidence type="ECO:0000313" key="14">
    <source>
        <dbReference type="EMBL" id="QKX63352.1"/>
    </source>
</evidence>
<evidence type="ECO:0000256" key="9">
    <source>
        <dbReference type="ARBA" id="ARBA00034808"/>
    </source>
</evidence>
<dbReference type="InterPro" id="IPR001650">
    <property type="entry name" value="Helicase_C-like"/>
</dbReference>
<dbReference type="GO" id="GO:0003676">
    <property type="term" value="F:nucleic acid binding"/>
    <property type="evidence" value="ECO:0007669"/>
    <property type="project" value="InterPro"/>
</dbReference>
<dbReference type="SMART" id="SM00487">
    <property type="entry name" value="DEXDc"/>
    <property type="match status" value="1"/>
</dbReference>
<reference evidence="15" key="1">
    <citation type="submission" date="2020-06" db="EMBL/GenBank/DDBJ databases">
        <title>A chromosome-scale genome assembly of Talaromyces rugulosus W13939.</title>
        <authorList>
            <person name="Wang B."/>
            <person name="Guo L."/>
            <person name="Ye K."/>
            <person name="Wang L."/>
        </authorList>
    </citation>
    <scope>NUCLEOTIDE SEQUENCE [LARGE SCALE GENOMIC DNA]</scope>
    <source>
        <strain evidence="15">W13939</strain>
    </source>
</reference>
<feature type="region of interest" description="Disordered" evidence="11">
    <location>
        <begin position="40"/>
        <end position="124"/>
    </location>
</feature>
<evidence type="ECO:0000256" key="8">
    <source>
        <dbReference type="ARBA" id="ARBA00034617"/>
    </source>
</evidence>
<dbReference type="PANTHER" id="PTHR47835">
    <property type="entry name" value="HFM1, ATP DEPENDENT DNA HELICASE HOMOLOG"/>
    <property type="match status" value="1"/>
</dbReference>